<organism evidence="3 4">
    <name type="scientific">Lentinula lateritia</name>
    <dbReference type="NCBI Taxonomy" id="40482"/>
    <lineage>
        <taxon>Eukaryota</taxon>
        <taxon>Fungi</taxon>
        <taxon>Dikarya</taxon>
        <taxon>Basidiomycota</taxon>
        <taxon>Agaricomycotina</taxon>
        <taxon>Agaricomycetes</taxon>
        <taxon>Agaricomycetidae</taxon>
        <taxon>Agaricales</taxon>
        <taxon>Marasmiineae</taxon>
        <taxon>Omphalotaceae</taxon>
        <taxon>Lentinula</taxon>
    </lineage>
</organism>
<sequence length="269" mass="30154">MCTFKDVSHLFTLLLLIFKLQTGHAAPAPMSTQQTNLQQLHPPGGKRNADWILDFYGDNIYLNEDDKKAFVKNLDHLVVGDIRSDCPGGFSKGIYTLLKDYDAGGINYDKDKVLIKVIGGVENSKSKVDYRAWGEVKALKDVGLYIDSGMANVDHGNYPVIVMKMVEGVRIQDTIEYKDANPDQKLKLLEEAKPHIRKEVVYFAVEKGILHADSHLGNFLVGGTRTSKGLVLEIPITKVQLVDWGYPGVFKVKKGVTKAEVEEWFDLDW</sequence>
<dbReference type="EMBL" id="JANVFS010000006">
    <property type="protein sequence ID" value="KAJ4491153.1"/>
    <property type="molecule type" value="Genomic_DNA"/>
</dbReference>
<name>A0A9W9AWV5_9AGAR</name>
<comment type="caution">
    <text evidence="3">The sequence shown here is derived from an EMBL/GenBank/DDBJ whole genome shotgun (WGS) entry which is preliminary data.</text>
</comment>
<protein>
    <recommendedName>
        <fullName evidence="2">ABC1 atypical kinase-like domain-containing protein</fullName>
    </recommendedName>
</protein>
<accession>A0A9W9AWV5</accession>
<evidence type="ECO:0000313" key="4">
    <source>
        <dbReference type="Proteomes" id="UP001150238"/>
    </source>
</evidence>
<keyword evidence="1" id="KW-0732">Signal</keyword>
<reference evidence="3" key="1">
    <citation type="submission" date="2022-08" db="EMBL/GenBank/DDBJ databases">
        <authorList>
            <consortium name="DOE Joint Genome Institute"/>
            <person name="Min B."/>
            <person name="Riley R."/>
            <person name="Sierra-Patev S."/>
            <person name="Naranjo-Ortiz M."/>
            <person name="Looney B."/>
            <person name="Konkel Z."/>
            <person name="Slot J.C."/>
            <person name="Sakamoto Y."/>
            <person name="Steenwyk J.L."/>
            <person name="Rokas A."/>
            <person name="Carro J."/>
            <person name="Camarero S."/>
            <person name="Ferreira P."/>
            <person name="Molpeceres G."/>
            <person name="Ruiz-Duenas F.J."/>
            <person name="Serrano A."/>
            <person name="Henrissat B."/>
            <person name="Drula E."/>
            <person name="Hughes K.W."/>
            <person name="Mata J.L."/>
            <person name="Ishikawa N.K."/>
            <person name="Vargas-Isla R."/>
            <person name="Ushijima S."/>
            <person name="Smith C.A."/>
            <person name="Ahrendt S."/>
            <person name="Andreopoulos W."/>
            <person name="He G."/>
            <person name="Labutti K."/>
            <person name="Lipzen A."/>
            <person name="Ng V."/>
            <person name="Sandor L."/>
            <person name="Barry K."/>
            <person name="Martinez A.T."/>
            <person name="Xiao Y."/>
            <person name="Gibbons J.G."/>
            <person name="Terashima K."/>
            <person name="Hibbett D.S."/>
            <person name="Grigoriev I.V."/>
        </authorList>
    </citation>
    <scope>NUCLEOTIDE SEQUENCE</scope>
    <source>
        <strain evidence="3">Sp2 HRB7682 ss15</strain>
    </source>
</reference>
<feature type="domain" description="ABC1 atypical kinase-like" evidence="2">
    <location>
        <begin position="159"/>
        <end position="247"/>
    </location>
</feature>
<evidence type="ECO:0000256" key="1">
    <source>
        <dbReference type="SAM" id="SignalP"/>
    </source>
</evidence>
<evidence type="ECO:0000313" key="3">
    <source>
        <dbReference type="EMBL" id="KAJ4491153.1"/>
    </source>
</evidence>
<proteinExistence type="predicted"/>
<dbReference type="Pfam" id="PF03109">
    <property type="entry name" value="ABC1"/>
    <property type="match status" value="1"/>
</dbReference>
<gene>
    <name evidence="3" type="ORF">C8J55DRAFT_272958</name>
</gene>
<dbReference type="AlphaFoldDB" id="A0A9W9AWV5"/>
<feature type="chain" id="PRO_5040986804" description="ABC1 atypical kinase-like domain-containing protein" evidence="1">
    <location>
        <begin position="26"/>
        <end position="269"/>
    </location>
</feature>
<dbReference type="InterPro" id="IPR004147">
    <property type="entry name" value="ABC1_dom"/>
</dbReference>
<reference evidence="3" key="2">
    <citation type="journal article" date="2023" name="Proc. Natl. Acad. Sci. U.S.A.">
        <title>A global phylogenomic analysis of the shiitake genus Lentinula.</title>
        <authorList>
            <person name="Sierra-Patev S."/>
            <person name="Min B."/>
            <person name="Naranjo-Ortiz M."/>
            <person name="Looney B."/>
            <person name="Konkel Z."/>
            <person name="Slot J.C."/>
            <person name="Sakamoto Y."/>
            <person name="Steenwyk J.L."/>
            <person name="Rokas A."/>
            <person name="Carro J."/>
            <person name="Camarero S."/>
            <person name="Ferreira P."/>
            <person name="Molpeceres G."/>
            <person name="Ruiz-Duenas F.J."/>
            <person name="Serrano A."/>
            <person name="Henrissat B."/>
            <person name="Drula E."/>
            <person name="Hughes K.W."/>
            <person name="Mata J.L."/>
            <person name="Ishikawa N.K."/>
            <person name="Vargas-Isla R."/>
            <person name="Ushijima S."/>
            <person name="Smith C.A."/>
            <person name="Donoghue J."/>
            <person name="Ahrendt S."/>
            <person name="Andreopoulos W."/>
            <person name="He G."/>
            <person name="LaButti K."/>
            <person name="Lipzen A."/>
            <person name="Ng V."/>
            <person name="Riley R."/>
            <person name="Sandor L."/>
            <person name="Barry K."/>
            <person name="Martinez A.T."/>
            <person name="Xiao Y."/>
            <person name="Gibbons J.G."/>
            <person name="Terashima K."/>
            <person name="Grigoriev I.V."/>
            <person name="Hibbett D."/>
        </authorList>
    </citation>
    <scope>NUCLEOTIDE SEQUENCE</scope>
    <source>
        <strain evidence="3">Sp2 HRB7682 ss15</strain>
    </source>
</reference>
<feature type="signal peptide" evidence="1">
    <location>
        <begin position="1"/>
        <end position="25"/>
    </location>
</feature>
<dbReference type="Proteomes" id="UP001150238">
    <property type="component" value="Unassembled WGS sequence"/>
</dbReference>
<evidence type="ECO:0000259" key="2">
    <source>
        <dbReference type="Pfam" id="PF03109"/>
    </source>
</evidence>